<reference evidence="1 2" key="1">
    <citation type="journal article" date="2024" name="J Genomics">
        <title>Draft genome sequencing and assembly of Favolaschia claudopus CIRM-BRFM 2984 isolated from oak limbs.</title>
        <authorList>
            <person name="Navarro D."/>
            <person name="Drula E."/>
            <person name="Chaduli D."/>
            <person name="Cazenave R."/>
            <person name="Ahrendt S."/>
            <person name="Wang J."/>
            <person name="Lipzen A."/>
            <person name="Daum C."/>
            <person name="Barry K."/>
            <person name="Grigoriev I.V."/>
            <person name="Favel A."/>
            <person name="Rosso M.N."/>
            <person name="Martin F."/>
        </authorList>
    </citation>
    <scope>NUCLEOTIDE SEQUENCE [LARGE SCALE GENOMIC DNA]</scope>
    <source>
        <strain evidence="1 2">CIRM-BRFM 2984</strain>
    </source>
</reference>
<accession>A0AAW0AHC1</accession>
<proteinExistence type="predicted"/>
<dbReference type="Proteomes" id="UP001362999">
    <property type="component" value="Unassembled WGS sequence"/>
</dbReference>
<feature type="non-terminal residue" evidence="1">
    <location>
        <position position="1"/>
    </location>
</feature>
<dbReference type="AlphaFoldDB" id="A0AAW0AHC1"/>
<comment type="caution">
    <text evidence="1">The sequence shown here is derived from an EMBL/GenBank/DDBJ whole genome shotgun (WGS) entry which is preliminary data.</text>
</comment>
<evidence type="ECO:0000313" key="1">
    <source>
        <dbReference type="EMBL" id="KAK7012416.1"/>
    </source>
</evidence>
<dbReference type="EMBL" id="JAWWNJ010000065">
    <property type="protein sequence ID" value="KAK7012416.1"/>
    <property type="molecule type" value="Genomic_DNA"/>
</dbReference>
<sequence>RAQNKATVQAVAASKFVQLRATAFAGFQSFHENVYTPNISDVYPLKPGHLVLALKQATGADPHEVVLGEVFTMYAKNTNHNWIPETSSVGKPSYVYVTAYRQLAGQIFSSLACPVLACPTVLQIPRTHILFSLARFPVERLETATPGGNPHTLLTLSKDSFTLLQTFQRRADALHAAVEALKKLQSKKAKAPLTITVDLPVESESEAENSS</sequence>
<keyword evidence="2" id="KW-1185">Reference proteome</keyword>
<evidence type="ECO:0000313" key="2">
    <source>
        <dbReference type="Proteomes" id="UP001362999"/>
    </source>
</evidence>
<name>A0AAW0AHC1_9AGAR</name>
<protein>
    <submittedName>
        <fullName evidence="1">Uncharacterized protein</fullName>
    </submittedName>
</protein>
<organism evidence="1 2">
    <name type="scientific">Favolaschia claudopus</name>
    <dbReference type="NCBI Taxonomy" id="2862362"/>
    <lineage>
        <taxon>Eukaryota</taxon>
        <taxon>Fungi</taxon>
        <taxon>Dikarya</taxon>
        <taxon>Basidiomycota</taxon>
        <taxon>Agaricomycotina</taxon>
        <taxon>Agaricomycetes</taxon>
        <taxon>Agaricomycetidae</taxon>
        <taxon>Agaricales</taxon>
        <taxon>Marasmiineae</taxon>
        <taxon>Mycenaceae</taxon>
        <taxon>Favolaschia</taxon>
    </lineage>
</organism>
<gene>
    <name evidence="1" type="ORF">R3P38DRAFT_2550288</name>
</gene>